<comment type="caution">
    <text evidence="3">The sequence shown here is derived from an EMBL/GenBank/DDBJ whole genome shotgun (WGS) entry which is preliminary data.</text>
</comment>
<accession>A0A812VUY6</accession>
<reference evidence="3" key="1">
    <citation type="submission" date="2021-02" db="EMBL/GenBank/DDBJ databases">
        <authorList>
            <person name="Dougan E. K."/>
            <person name="Rhodes N."/>
            <person name="Thang M."/>
            <person name="Chan C."/>
        </authorList>
    </citation>
    <scope>NUCLEOTIDE SEQUENCE</scope>
</reference>
<dbReference type="InterPro" id="IPR001611">
    <property type="entry name" value="Leu-rich_rpt"/>
</dbReference>
<dbReference type="GO" id="GO:0005737">
    <property type="term" value="C:cytoplasm"/>
    <property type="evidence" value="ECO:0007669"/>
    <property type="project" value="TreeGrafter"/>
</dbReference>
<dbReference type="EMBL" id="CAJNIZ010043118">
    <property type="protein sequence ID" value="CAE7650340.1"/>
    <property type="molecule type" value="Genomic_DNA"/>
</dbReference>
<sequence>VLTPQQLDSLARAALDQRLVQCTALCLRGVLETRPMMGGTEARRDSDALVALVSQMTQLTSLDLSGNRLGYANCRIDSLAGALPKLQKLTNLNLSCNGFFSFHGGAGPHGSGFALRPEENLEILDLHLNDKAFVRSFSKEKELAAAYHLQQLLSKLRSLKQLIFFENDVVLSTVADMEAAKQPGCDIDFGLEDHVAAALRALEAVPAEGAFRPPLLQIPGVGRPVRAAYYFHLGRSLAASDDGLRQHVAKVDLSGGKLGRSWQGLTDLVLPRFPSLRELDLTGTSINLEFMKALQQPVFASLSTLNLADCCLCHFTNIEDDPTMVQPLLFWAESLTDLDLSNTFISEYGDFSPGHLQANLPALLRGLKILKRFSLSRNDIGDTGEQFQYLVEDGFQPVFAQETSLQELDLRKNNIESPPWAEFINKLKAAVPKVLLSHDM</sequence>
<dbReference type="InterPro" id="IPR050216">
    <property type="entry name" value="LRR_domain-containing"/>
</dbReference>
<dbReference type="Pfam" id="PF13516">
    <property type="entry name" value="LRR_6"/>
    <property type="match status" value="3"/>
</dbReference>
<evidence type="ECO:0000256" key="2">
    <source>
        <dbReference type="ARBA" id="ARBA00022737"/>
    </source>
</evidence>
<dbReference type="PANTHER" id="PTHR48051">
    <property type="match status" value="1"/>
</dbReference>
<name>A0A812VUY6_SYMPI</name>
<protein>
    <submittedName>
        <fullName evidence="3">Uncharacterized protein</fullName>
    </submittedName>
</protein>
<keyword evidence="4" id="KW-1185">Reference proteome</keyword>
<dbReference type="Gene3D" id="3.80.10.10">
    <property type="entry name" value="Ribonuclease Inhibitor"/>
    <property type="match status" value="2"/>
</dbReference>
<dbReference type="InterPro" id="IPR032675">
    <property type="entry name" value="LRR_dom_sf"/>
</dbReference>
<dbReference type="SUPFAM" id="SSF52047">
    <property type="entry name" value="RNI-like"/>
    <property type="match status" value="1"/>
</dbReference>
<feature type="non-terminal residue" evidence="3">
    <location>
        <position position="440"/>
    </location>
</feature>
<evidence type="ECO:0000313" key="3">
    <source>
        <dbReference type="EMBL" id="CAE7650340.1"/>
    </source>
</evidence>
<dbReference type="PANTHER" id="PTHR48051:SF1">
    <property type="entry name" value="RAS SUPPRESSOR PROTEIN 1"/>
    <property type="match status" value="1"/>
</dbReference>
<dbReference type="Proteomes" id="UP000649617">
    <property type="component" value="Unassembled WGS sequence"/>
</dbReference>
<proteinExistence type="predicted"/>
<evidence type="ECO:0000313" key="4">
    <source>
        <dbReference type="Proteomes" id="UP000649617"/>
    </source>
</evidence>
<dbReference type="AlphaFoldDB" id="A0A812VUY6"/>
<keyword evidence="2" id="KW-0677">Repeat</keyword>
<dbReference type="OrthoDB" id="420637at2759"/>
<evidence type="ECO:0000256" key="1">
    <source>
        <dbReference type="ARBA" id="ARBA00022614"/>
    </source>
</evidence>
<keyword evidence="1" id="KW-0433">Leucine-rich repeat</keyword>
<organism evidence="3 4">
    <name type="scientific">Symbiodinium pilosum</name>
    <name type="common">Dinoflagellate</name>
    <dbReference type="NCBI Taxonomy" id="2952"/>
    <lineage>
        <taxon>Eukaryota</taxon>
        <taxon>Sar</taxon>
        <taxon>Alveolata</taxon>
        <taxon>Dinophyceae</taxon>
        <taxon>Suessiales</taxon>
        <taxon>Symbiodiniaceae</taxon>
        <taxon>Symbiodinium</taxon>
    </lineage>
</organism>
<gene>
    <name evidence="3" type="ORF">SPIL2461_LOCUS17354</name>
</gene>